<dbReference type="OrthoDB" id="5589156at2759"/>
<dbReference type="Gene3D" id="3.30.9.10">
    <property type="entry name" value="D-Amino Acid Oxidase, subunit A, domain 2"/>
    <property type="match status" value="1"/>
</dbReference>
<gene>
    <name evidence="1" type="ORF">BC936DRAFT_142539</name>
</gene>
<dbReference type="PANTHER" id="PTHR13847:SF287">
    <property type="entry name" value="FAD-DEPENDENT OXIDOREDUCTASE DOMAIN-CONTAINING PROTEIN 1"/>
    <property type="match status" value="1"/>
</dbReference>
<dbReference type="Pfam" id="PF01266">
    <property type="entry name" value="DAO"/>
    <property type="match status" value="1"/>
</dbReference>
<organism evidence="1 2">
    <name type="scientific">Jimgerdemannia flammicorona</name>
    <dbReference type="NCBI Taxonomy" id="994334"/>
    <lineage>
        <taxon>Eukaryota</taxon>
        <taxon>Fungi</taxon>
        <taxon>Fungi incertae sedis</taxon>
        <taxon>Mucoromycota</taxon>
        <taxon>Mucoromycotina</taxon>
        <taxon>Endogonomycetes</taxon>
        <taxon>Endogonales</taxon>
        <taxon>Endogonaceae</taxon>
        <taxon>Jimgerdemannia</taxon>
    </lineage>
</organism>
<dbReference type="InterPro" id="IPR036188">
    <property type="entry name" value="FAD/NAD-bd_sf"/>
</dbReference>
<dbReference type="PANTHER" id="PTHR13847">
    <property type="entry name" value="SARCOSINE DEHYDROGENASE-RELATED"/>
    <property type="match status" value="1"/>
</dbReference>
<dbReference type="InterPro" id="IPR006076">
    <property type="entry name" value="FAD-dep_OxRdtase"/>
</dbReference>
<dbReference type="Gene3D" id="3.50.50.60">
    <property type="entry name" value="FAD/NAD(P)-binding domain"/>
    <property type="match status" value="1"/>
</dbReference>
<dbReference type="Proteomes" id="UP000268093">
    <property type="component" value="Unassembled WGS sequence"/>
</dbReference>
<comment type="caution">
    <text evidence="1">The sequence shown here is derived from an EMBL/GenBank/DDBJ whole genome shotgun (WGS) entry which is preliminary data.</text>
</comment>
<reference evidence="1 2" key="1">
    <citation type="journal article" date="2018" name="New Phytol.">
        <title>Phylogenomics of Endogonaceae and evolution of mycorrhizas within Mucoromycota.</title>
        <authorList>
            <person name="Chang Y."/>
            <person name="Desiro A."/>
            <person name="Na H."/>
            <person name="Sandor L."/>
            <person name="Lipzen A."/>
            <person name="Clum A."/>
            <person name="Barry K."/>
            <person name="Grigoriev I.V."/>
            <person name="Martin F.M."/>
            <person name="Stajich J.E."/>
            <person name="Smith M.E."/>
            <person name="Bonito G."/>
            <person name="Spatafora J.W."/>
        </authorList>
    </citation>
    <scope>NUCLEOTIDE SEQUENCE [LARGE SCALE GENOMIC DNA]</scope>
    <source>
        <strain evidence="1 2">GMNB39</strain>
    </source>
</reference>
<evidence type="ECO:0000313" key="2">
    <source>
        <dbReference type="Proteomes" id="UP000268093"/>
    </source>
</evidence>
<keyword evidence="2" id="KW-1185">Reference proteome</keyword>
<name>A0A433DF38_9FUNG</name>
<dbReference type="GO" id="GO:0016491">
    <property type="term" value="F:oxidoreductase activity"/>
    <property type="evidence" value="ECO:0007669"/>
    <property type="project" value="UniProtKB-KW"/>
</dbReference>
<proteinExistence type="predicted"/>
<dbReference type="SUPFAM" id="SSF51905">
    <property type="entry name" value="FAD/NAD(P)-binding domain"/>
    <property type="match status" value="1"/>
</dbReference>
<dbReference type="GO" id="GO:0005737">
    <property type="term" value="C:cytoplasm"/>
    <property type="evidence" value="ECO:0007669"/>
    <property type="project" value="TreeGrafter"/>
</dbReference>
<accession>A0A433DF38</accession>
<sequence length="215" mass="24018">MNHNDHIDITIIGGGLAGLNCAYALHKRLPNKNITVLERGDRVMGLTSSASTGGFRNFFPNSRAMTNLSNRSIDLLLEYARASAGTGNEFMMNRCGYVFLSAQPEQMERYKKQAQAAHEFGSVPSILRWHSGAIRYNGHPYNPEKPAAVFSSVGFDFELYKTHKDGLDLIDDPAVIRKLVPDSVTKDVRVMFHVRKAGYLDVEGLGTCHREELMR</sequence>
<protein>
    <submittedName>
        <fullName evidence="1">FAD dependent oxidoreductase-domain-containing protein</fullName>
    </submittedName>
</protein>
<evidence type="ECO:0000313" key="1">
    <source>
        <dbReference type="EMBL" id="RUP49434.1"/>
    </source>
</evidence>
<dbReference type="EMBL" id="RBNI01002308">
    <property type="protein sequence ID" value="RUP49434.1"/>
    <property type="molecule type" value="Genomic_DNA"/>
</dbReference>